<dbReference type="Pfam" id="PF05991">
    <property type="entry name" value="NYN_YacP"/>
    <property type="match status" value="1"/>
</dbReference>
<evidence type="ECO:0000313" key="2">
    <source>
        <dbReference type="Proteomes" id="UP000243884"/>
    </source>
</evidence>
<dbReference type="Proteomes" id="UP000243884">
    <property type="component" value="Unassembled WGS sequence"/>
</dbReference>
<dbReference type="STRING" id="371602.SAMN04487984_0956"/>
<name>A0A1W1YVN4_9LACT</name>
<gene>
    <name evidence="1" type="ORF">SAMN04487984_0956</name>
</gene>
<reference evidence="2" key="1">
    <citation type="submission" date="2017-04" db="EMBL/GenBank/DDBJ databases">
        <authorList>
            <person name="Varghese N."/>
            <person name="Submissions S."/>
        </authorList>
    </citation>
    <scope>NUCLEOTIDE SEQUENCE [LARGE SCALE GENOMIC DNA]</scope>
    <source>
        <strain evidence="2">DSM 21500</strain>
    </source>
</reference>
<dbReference type="AlphaFoldDB" id="A0A1W1YVN4"/>
<dbReference type="PANTHER" id="PTHR34547">
    <property type="entry name" value="YACP-LIKE NYN DOMAIN PROTEIN"/>
    <property type="match status" value="1"/>
</dbReference>
<evidence type="ECO:0000313" key="1">
    <source>
        <dbReference type="EMBL" id="SMC40285.1"/>
    </source>
</evidence>
<protein>
    <recommendedName>
        <fullName evidence="3">NYN domain-containing protein</fullName>
    </recommendedName>
</protein>
<dbReference type="OrthoDB" id="9792160at2"/>
<dbReference type="PANTHER" id="PTHR34547:SF1">
    <property type="entry name" value="YACP-LIKE NYN DOMAIN PROTEIN"/>
    <property type="match status" value="1"/>
</dbReference>
<proteinExistence type="predicted"/>
<evidence type="ECO:0008006" key="3">
    <source>
        <dbReference type="Google" id="ProtNLM"/>
    </source>
</evidence>
<accession>A0A1W1YVN4</accession>
<dbReference type="RefSeq" id="WP_084099092.1">
    <property type="nucleotide sequence ID" value="NZ_FWXK01000004.1"/>
</dbReference>
<dbReference type="EMBL" id="FWXK01000004">
    <property type="protein sequence ID" value="SMC40285.1"/>
    <property type="molecule type" value="Genomic_DNA"/>
</dbReference>
<keyword evidence="2" id="KW-1185">Reference proteome</keyword>
<dbReference type="InterPro" id="IPR010298">
    <property type="entry name" value="YacP-like"/>
</dbReference>
<organism evidence="1 2">
    <name type="scientific">Aerococcus suis</name>
    <dbReference type="NCBI Taxonomy" id="371602"/>
    <lineage>
        <taxon>Bacteria</taxon>
        <taxon>Bacillati</taxon>
        <taxon>Bacillota</taxon>
        <taxon>Bacilli</taxon>
        <taxon>Lactobacillales</taxon>
        <taxon>Aerococcaceae</taxon>
        <taxon>Aerococcus</taxon>
    </lineage>
</organism>
<sequence>MKKERLIVDGYNMIGSWPNLVQLKNQDEMEEARDLLLASLSNYVGFHHIEAWVVFDAMFVPGISKQYDQYNLKVVFTAEGQTADSYIEEMMDDVVSLLYNVTVATSDLAEQRMVFQHGALRQSAQELWRNVVRTQQVINRGDDTYTPTTYRRQSPWSHHQMDELQRLLDDLSGE</sequence>
<dbReference type="CDD" id="cd10912">
    <property type="entry name" value="PIN_YacP-like"/>
    <property type="match status" value="1"/>
</dbReference>